<dbReference type="InterPro" id="IPR027417">
    <property type="entry name" value="P-loop_NTPase"/>
</dbReference>
<keyword evidence="4 6" id="KW-0067">ATP-binding</keyword>
<feature type="region of interest" description="Disordered" evidence="7">
    <location>
        <begin position="766"/>
        <end position="789"/>
    </location>
</feature>
<feature type="region of interest" description="Disordered" evidence="7">
    <location>
        <begin position="20"/>
        <end position="323"/>
    </location>
</feature>
<dbReference type="SMART" id="SM00843">
    <property type="entry name" value="Ftsk_gamma"/>
    <property type="match status" value="1"/>
</dbReference>
<dbReference type="InterPro" id="IPR050206">
    <property type="entry name" value="FtsK/SpoIIIE/SftA"/>
</dbReference>
<dbReference type="Gene3D" id="3.40.50.300">
    <property type="entry name" value="P-loop containing nucleotide triphosphate hydrolases"/>
    <property type="match status" value="1"/>
</dbReference>
<keyword evidence="10" id="KW-1185">Reference proteome</keyword>
<evidence type="ECO:0000313" key="9">
    <source>
        <dbReference type="EMBL" id="MCR6095482.1"/>
    </source>
</evidence>
<feature type="compositionally biased region" description="Basic and acidic residues" evidence="7">
    <location>
        <begin position="96"/>
        <end position="105"/>
    </location>
</feature>
<feature type="binding site" evidence="6">
    <location>
        <begin position="474"/>
        <end position="481"/>
    </location>
    <ligand>
        <name>ATP</name>
        <dbReference type="ChEBI" id="CHEBI:30616"/>
    </ligand>
</feature>
<evidence type="ECO:0000256" key="2">
    <source>
        <dbReference type="ARBA" id="ARBA00022741"/>
    </source>
</evidence>
<feature type="compositionally biased region" description="Basic and acidic residues" evidence="7">
    <location>
        <begin position="215"/>
        <end position="224"/>
    </location>
</feature>
<comment type="caution">
    <text evidence="9">The sequence shown here is derived from an EMBL/GenBank/DDBJ whole genome shotgun (WGS) entry which is preliminary data.</text>
</comment>
<dbReference type="SMART" id="SM00382">
    <property type="entry name" value="AAA"/>
    <property type="match status" value="1"/>
</dbReference>
<keyword evidence="5" id="KW-0238">DNA-binding</keyword>
<feature type="compositionally biased region" description="Basic and acidic residues" evidence="7">
    <location>
        <begin position="257"/>
        <end position="277"/>
    </location>
</feature>
<sequence length="789" mass="88205">MTNKNSDGLISKIKKWMFPDDEEESVAEPKKQKRSVSIQRAQPLNRPVKKSQHDVKVLRQYPKGSFRFPVIKDTPAEKKGPSRFSKNSSGSFSRPAPERRTEMRPFQKKMMMQETVSQEGNNTTERRMFQGHDFRARSIPSPVHGFGERQSRTSTTFDSKKRPIVSVTPLNKEGDRDKIIQKREEESEKDITKGFETSEVRGSSLRSNTHQAVYKHREEKKETNENPPFVRESSDAIMTEPRSESLPGSAMSVSNDLQRDDKESDWLSDSSKQETEKAPPMAQQPFSQGAKKATDSESPPEPNHLVTTDGVSSLGEGEEPTYDFPTLNLLNRTTVNTGDDDWWLDEKAHQLNSTFEYFHIRAHVTGVTKGPAVTRFEVQPEPGVKVSKIVNLTDDLKLSLAAREIRIEAPIPGKNTIGIEVPNENAEPVFLRELLDDSIFQQHPSPLAVAMGKGLSGEPVIMDLQKMPHGLIAGATGSGKSVCVNSILTSIIYKASPDDVRLLLIDPKIVELAPYNDVPHLAAPVINDPKEATESLKWAVAEMERRYEEFARAGARDIARYNKKMKQSGQEDDTLPYILIVVDELADLMMVSPQDVEDAICRIAQKARACGIHLLVATQRPSVDVITGLIKANIPTRVAFSVSSQADSRTILDGGGAEKLLGKGDMLLLESGTSKPVRLQGTFVSDDEIERVVDYVKHSQHPGYLFEKAELKEQVAAETEDPLFEEVCDFVVEQQAASASLIQRRFRIGYNRAARMIDDMEARGLVSPQRGSKPREVYLTNHTHKDDNR</sequence>
<dbReference type="Gene3D" id="1.10.10.10">
    <property type="entry name" value="Winged helix-like DNA-binding domain superfamily/Winged helix DNA-binding domain"/>
    <property type="match status" value="1"/>
</dbReference>
<dbReference type="GO" id="GO:0005524">
    <property type="term" value="F:ATP binding"/>
    <property type="evidence" value="ECO:0007669"/>
    <property type="project" value="UniProtKB-UniRule"/>
</dbReference>
<reference evidence="9" key="1">
    <citation type="submission" date="2020-06" db="EMBL/GenBank/DDBJ databases">
        <title>Insight into the genomes of haloalkaliphilic bacilli from Kenyan soda lakes.</title>
        <authorList>
            <person name="Mwirichia R."/>
            <person name="Villamizar G.C."/>
            <person name="Poehlein A."/>
            <person name="Mugweru J."/>
            <person name="Kipnyargis A."/>
            <person name="Kiplimo D."/>
            <person name="Orwa P."/>
            <person name="Daniel R."/>
        </authorList>
    </citation>
    <scope>NUCLEOTIDE SEQUENCE</scope>
    <source>
        <strain evidence="9">B1096_S55</strain>
    </source>
</reference>
<evidence type="ECO:0000256" key="3">
    <source>
        <dbReference type="ARBA" id="ARBA00022829"/>
    </source>
</evidence>
<dbReference type="GO" id="GO:0007059">
    <property type="term" value="P:chromosome segregation"/>
    <property type="evidence" value="ECO:0007669"/>
    <property type="project" value="UniProtKB-KW"/>
</dbReference>
<feature type="compositionally biased region" description="Basic and acidic residues" evidence="7">
    <location>
        <begin position="172"/>
        <end position="199"/>
    </location>
</feature>
<dbReference type="InterPro" id="IPR041027">
    <property type="entry name" value="FtsK_alpha"/>
</dbReference>
<dbReference type="InterPro" id="IPR036388">
    <property type="entry name" value="WH-like_DNA-bd_sf"/>
</dbReference>
<comment type="similarity">
    <text evidence="1">Belongs to the FtsK/SpoIIIE/SftA family.</text>
</comment>
<gene>
    <name evidence="9" type="ORF">HXA33_02910</name>
</gene>
<evidence type="ECO:0000256" key="4">
    <source>
        <dbReference type="ARBA" id="ARBA00022840"/>
    </source>
</evidence>
<name>A0A9Q4AZ76_SALAG</name>
<dbReference type="Gene3D" id="3.30.980.40">
    <property type="match status" value="1"/>
</dbReference>
<dbReference type="PANTHER" id="PTHR22683:SF42">
    <property type="entry name" value="DNA TRANSLOCASE SFTA"/>
    <property type="match status" value="1"/>
</dbReference>
<dbReference type="InterPro" id="IPR036390">
    <property type="entry name" value="WH_DNA-bd_sf"/>
</dbReference>
<dbReference type="RefSeq" id="WP_257820259.1">
    <property type="nucleotide sequence ID" value="NZ_JABXYM010000001.1"/>
</dbReference>
<dbReference type="AlphaFoldDB" id="A0A9Q4AZ76"/>
<dbReference type="Pfam" id="PF01580">
    <property type="entry name" value="FtsK_SpoIIIE"/>
    <property type="match status" value="1"/>
</dbReference>
<dbReference type="SUPFAM" id="SSF52540">
    <property type="entry name" value="P-loop containing nucleoside triphosphate hydrolases"/>
    <property type="match status" value="1"/>
</dbReference>
<dbReference type="CDD" id="cd01127">
    <property type="entry name" value="TrwB_TraG_TraD_VirD4"/>
    <property type="match status" value="1"/>
</dbReference>
<feature type="compositionally biased region" description="Low complexity" evidence="7">
    <location>
        <begin position="82"/>
        <end position="95"/>
    </location>
</feature>
<feature type="domain" description="FtsK" evidence="8">
    <location>
        <begin position="457"/>
        <end position="649"/>
    </location>
</feature>
<evidence type="ECO:0000259" key="8">
    <source>
        <dbReference type="PROSITE" id="PS50901"/>
    </source>
</evidence>
<dbReference type="SUPFAM" id="SSF46785">
    <property type="entry name" value="Winged helix' DNA-binding domain"/>
    <property type="match status" value="1"/>
</dbReference>
<protein>
    <submittedName>
        <fullName evidence="9">DNA translocase FtsK</fullName>
    </submittedName>
</protein>
<evidence type="ECO:0000256" key="1">
    <source>
        <dbReference type="ARBA" id="ARBA00006474"/>
    </source>
</evidence>
<dbReference type="Proteomes" id="UP001057753">
    <property type="component" value="Unassembled WGS sequence"/>
</dbReference>
<proteinExistence type="inferred from homology"/>
<dbReference type="InterPro" id="IPR002543">
    <property type="entry name" value="FtsK_dom"/>
</dbReference>
<dbReference type="InterPro" id="IPR003593">
    <property type="entry name" value="AAA+_ATPase"/>
</dbReference>
<evidence type="ECO:0000313" key="10">
    <source>
        <dbReference type="Proteomes" id="UP001057753"/>
    </source>
</evidence>
<dbReference type="Pfam" id="PF17854">
    <property type="entry name" value="FtsK_alpha"/>
    <property type="match status" value="1"/>
</dbReference>
<evidence type="ECO:0000256" key="6">
    <source>
        <dbReference type="PROSITE-ProRule" id="PRU00289"/>
    </source>
</evidence>
<dbReference type="GO" id="GO:0003677">
    <property type="term" value="F:DNA binding"/>
    <property type="evidence" value="ECO:0007669"/>
    <property type="project" value="UniProtKB-KW"/>
</dbReference>
<dbReference type="EMBL" id="JABXYM010000001">
    <property type="protein sequence ID" value="MCR6095482.1"/>
    <property type="molecule type" value="Genomic_DNA"/>
</dbReference>
<feature type="compositionally biased region" description="Polar residues" evidence="7">
    <location>
        <begin position="200"/>
        <end position="211"/>
    </location>
</feature>
<keyword evidence="3" id="KW-0159">Chromosome partition</keyword>
<dbReference type="PANTHER" id="PTHR22683">
    <property type="entry name" value="SPORULATION PROTEIN RELATED"/>
    <property type="match status" value="1"/>
</dbReference>
<accession>A0A9Q4AZ76</accession>
<feature type="compositionally biased region" description="Basic and acidic residues" evidence="7">
    <location>
        <begin position="124"/>
        <end position="136"/>
    </location>
</feature>
<dbReference type="PROSITE" id="PS50901">
    <property type="entry name" value="FTSK"/>
    <property type="match status" value="1"/>
</dbReference>
<dbReference type="Pfam" id="PF09397">
    <property type="entry name" value="FtsK_gamma"/>
    <property type="match status" value="1"/>
</dbReference>
<dbReference type="InterPro" id="IPR018541">
    <property type="entry name" value="Ftsk_gamma"/>
</dbReference>
<evidence type="ECO:0000256" key="5">
    <source>
        <dbReference type="ARBA" id="ARBA00023125"/>
    </source>
</evidence>
<feature type="compositionally biased region" description="Polar residues" evidence="7">
    <location>
        <begin position="114"/>
        <end position="123"/>
    </location>
</feature>
<organism evidence="9 10">
    <name type="scientific">Salipaludibacillus agaradhaerens</name>
    <name type="common">Bacillus agaradhaerens</name>
    <dbReference type="NCBI Taxonomy" id="76935"/>
    <lineage>
        <taxon>Bacteria</taxon>
        <taxon>Bacillati</taxon>
        <taxon>Bacillota</taxon>
        <taxon>Bacilli</taxon>
        <taxon>Bacillales</taxon>
        <taxon>Bacillaceae</taxon>
    </lineage>
</organism>
<evidence type="ECO:0000256" key="7">
    <source>
        <dbReference type="SAM" id="MobiDB-lite"/>
    </source>
</evidence>
<keyword evidence="2 6" id="KW-0547">Nucleotide-binding</keyword>